<dbReference type="PANTHER" id="PTHR10015">
    <property type="entry name" value="HEAT SHOCK TRANSCRIPTION FACTOR"/>
    <property type="match status" value="1"/>
</dbReference>
<dbReference type="AlphaFoldDB" id="A0A7S4ID02"/>
<dbReference type="FunFam" id="1.10.10.10:FF:000027">
    <property type="entry name" value="Heat shock transcription factor 1"/>
    <property type="match status" value="1"/>
</dbReference>
<accession>A0A7S4ID02</accession>
<keyword evidence="2" id="KW-0805">Transcription regulation</keyword>
<evidence type="ECO:0000256" key="8">
    <source>
        <dbReference type="SAM" id="MobiDB-lite"/>
    </source>
</evidence>
<evidence type="ECO:0000256" key="3">
    <source>
        <dbReference type="ARBA" id="ARBA00023125"/>
    </source>
</evidence>
<evidence type="ECO:0000256" key="6">
    <source>
        <dbReference type="RuleBase" id="RU004020"/>
    </source>
</evidence>
<dbReference type="SUPFAM" id="SSF46785">
    <property type="entry name" value="Winged helix' DNA-binding domain"/>
    <property type="match status" value="1"/>
</dbReference>
<dbReference type="Pfam" id="PF00447">
    <property type="entry name" value="HSF_DNA-bind"/>
    <property type="match status" value="1"/>
</dbReference>
<proteinExistence type="inferred from homology"/>
<reference evidence="10" key="1">
    <citation type="submission" date="2021-01" db="EMBL/GenBank/DDBJ databases">
        <authorList>
            <person name="Corre E."/>
            <person name="Pelletier E."/>
            <person name="Niang G."/>
            <person name="Scheremetjew M."/>
            <person name="Finn R."/>
            <person name="Kale V."/>
            <person name="Holt S."/>
            <person name="Cochrane G."/>
            <person name="Meng A."/>
            <person name="Brown T."/>
            <person name="Cohen L."/>
        </authorList>
    </citation>
    <scope>NUCLEOTIDE SEQUENCE</scope>
    <source>
        <strain evidence="10">DIVA3 518/3/11/1/6</strain>
    </source>
</reference>
<dbReference type="InterPro" id="IPR036388">
    <property type="entry name" value="WH-like_DNA-bd_sf"/>
</dbReference>
<evidence type="ECO:0000256" key="5">
    <source>
        <dbReference type="ARBA" id="ARBA00023242"/>
    </source>
</evidence>
<evidence type="ECO:0000256" key="7">
    <source>
        <dbReference type="SAM" id="Coils"/>
    </source>
</evidence>
<dbReference type="PANTHER" id="PTHR10015:SF427">
    <property type="entry name" value="HEAT SHOCK FACTOR PROTEIN"/>
    <property type="match status" value="1"/>
</dbReference>
<comment type="subcellular location">
    <subcellularLocation>
        <location evidence="1">Nucleus</location>
    </subcellularLocation>
</comment>
<dbReference type="Gene3D" id="1.10.10.10">
    <property type="entry name" value="Winged helix-like DNA-binding domain superfamily/Winged helix DNA-binding domain"/>
    <property type="match status" value="1"/>
</dbReference>
<dbReference type="GO" id="GO:0003700">
    <property type="term" value="F:DNA-binding transcription factor activity"/>
    <property type="evidence" value="ECO:0007669"/>
    <property type="project" value="InterPro"/>
</dbReference>
<dbReference type="InterPro" id="IPR036390">
    <property type="entry name" value="WH_DNA-bd_sf"/>
</dbReference>
<evidence type="ECO:0000259" key="9">
    <source>
        <dbReference type="SMART" id="SM00415"/>
    </source>
</evidence>
<dbReference type="GO" id="GO:0005634">
    <property type="term" value="C:nucleus"/>
    <property type="evidence" value="ECO:0007669"/>
    <property type="project" value="UniProtKB-SubCell"/>
</dbReference>
<organism evidence="10">
    <name type="scientific">Vannella robusta</name>
    <dbReference type="NCBI Taxonomy" id="1487602"/>
    <lineage>
        <taxon>Eukaryota</taxon>
        <taxon>Amoebozoa</taxon>
        <taxon>Discosea</taxon>
        <taxon>Flabellinia</taxon>
        <taxon>Vannellidae</taxon>
        <taxon>Vannella</taxon>
    </lineage>
</organism>
<comment type="similarity">
    <text evidence="6">Belongs to the HSF family.</text>
</comment>
<dbReference type="SMART" id="SM00415">
    <property type="entry name" value="HSF"/>
    <property type="match status" value="1"/>
</dbReference>
<keyword evidence="5" id="KW-0539">Nucleus</keyword>
<evidence type="ECO:0000256" key="4">
    <source>
        <dbReference type="ARBA" id="ARBA00023163"/>
    </source>
</evidence>
<feature type="domain" description="HSF-type DNA-binding" evidence="9">
    <location>
        <begin position="2"/>
        <end position="100"/>
    </location>
</feature>
<evidence type="ECO:0000256" key="2">
    <source>
        <dbReference type="ARBA" id="ARBA00023015"/>
    </source>
</evidence>
<dbReference type="PRINTS" id="PR00056">
    <property type="entry name" value="HSFDOMAIN"/>
</dbReference>
<sequence length="217" mass="24635">MTCPPFVRKNFAIVSDESSDSIITWSASGKSFVILNPRAFEKQILPLYFKHNNINSYVRQLNTYQFAKVSASMSVNGSLEFSHPHFQKDRADKLAKIQRRKRKRNTEKPSPLTNSSDSVGTLLNLCESIQRSEDRLRNLQQELEGVKDSLQQLRTQTPSDSSIFVHENPSYVQDVSFDQFPTYQVAQGQLSCTPFAAETPLEFFPNAFGDLAELFSV</sequence>
<dbReference type="GO" id="GO:0043565">
    <property type="term" value="F:sequence-specific DNA binding"/>
    <property type="evidence" value="ECO:0007669"/>
    <property type="project" value="InterPro"/>
</dbReference>
<gene>
    <name evidence="10" type="ORF">VSP0166_LOCUS10909</name>
</gene>
<dbReference type="InterPro" id="IPR000232">
    <property type="entry name" value="HSF_DNA-bd"/>
</dbReference>
<feature type="region of interest" description="Disordered" evidence="8">
    <location>
        <begin position="98"/>
        <end position="119"/>
    </location>
</feature>
<evidence type="ECO:0000256" key="1">
    <source>
        <dbReference type="ARBA" id="ARBA00004123"/>
    </source>
</evidence>
<keyword evidence="7" id="KW-0175">Coiled coil</keyword>
<name>A0A7S4ID02_9EUKA</name>
<protein>
    <recommendedName>
        <fullName evidence="9">HSF-type DNA-binding domain-containing protein</fullName>
    </recommendedName>
</protein>
<feature type="coiled-coil region" evidence="7">
    <location>
        <begin position="122"/>
        <end position="156"/>
    </location>
</feature>
<dbReference type="EMBL" id="HBKP01015381">
    <property type="protein sequence ID" value="CAE2225446.1"/>
    <property type="molecule type" value="Transcribed_RNA"/>
</dbReference>
<keyword evidence="3" id="KW-0238">DNA-binding</keyword>
<evidence type="ECO:0000313" key="10">
    <source>
        <dbReference type="EMBL" id="CAE2225446.1"/>
    </source>
</evidence>
<keyword evidence="4" id="KW-0804">Transcription</keyword>